<dbReference type="InterPro" id="IPR052808">
    <property type="entry name" value="GPCR_Mth-like"/>
</dbReference>
<feature type="transmembrane region" description="Helical" evidence="2">
    <location>
        <begin position="220"/>
        <end position="244"/>
    </location>
</feature>
<feature type="transmembrane region" description="Helical" evidence="2">
    <location>
        <begin position="256"/>
        <end position="275"/>
    </location>
</feature>
<evidence type="ECO:0000256" key="3">
    <source>
        <dbReference type="SAM" id="SignalP"/>
    </source>
</evidence>
<keyword evidence="2" id="KW-0472">Membrane</keyword>
<feature type="region of interest" description="Disordered" evidence="1">
    <location>
        <begin position="299"/>
        <end position="354"/>
    </location>
</feature>
<dbReference type="PANTHER" id="PTHR46953">
    <property type="entry name" value="G-PROTEIN COUPLED RECEPTOR MTH-LIKE 1-RELATED"/>
    <property type="match status" value="1"/>
</dbReference>
<gene>
    <name evidence="4" type="ORF">TCMB3V08_LOCUS275</name>
</gene>
<dbReference type="AlphaFoldDB" id="A0A7R9IV02"/>
<feature type="chain" id="PRO_5030739540" evidence="3">
    <location>
        <begin position="16"/>
        <end position="451"/>
    </location>
</feature>
<dbReference type="EMBL" id="OE179105">
    <property type="protein sequence ID" value="CAD7567476.1"/>
    <property type="molecule type" value="Genomic_DNA"/>
</dbReference>
<accession>A0A7R9IV02</accession>
<proteinExistence type="predicted"/>
<name>A0A7R9IV02_TIMCA</name>
<keyword evidence="2" id="KW-1133">Transmembrane helix</keyword>
<protein>
    <submittedName>
        <fullName evidence="4">(California timema) hypothetical protein</fullName>
    </submittedName>
</protein>
<dbReference type="PANTHER" id="PTHR46953:SF1">
    <property type="entry name" value="G-PROTEIN COUPLED RECEPTOR MTH-LIKE 1-RELATED"/>
    <property type="match status" value="1"/>
</dbReference>
<evidence type="ECO:0000256" key="1">
    <source>
        <dbReference type="SAM" id="MobiDB-lite"/>
    </source>
</evidence>
<keyword evidence="2" id="KW-0812">Transmembrane</keyword>
<keyword evidence="3" id="KW-0732">Signal</keyword>
<evidence type="ECO:0000256" key="2">
    <source>
        <dbReference type="SAM" id="Phobius"/>
    </source>
</evidence>
<sequence length="451" mass="47744">MLWPALLLLLPGGQGVRIYKCCSLDKTLDPGGECVPTPGAEWLPLVYSPGKKGFLPQGETPALWEVEAGHLPSCAEPLAAHQDSPELPALLMFENGSLWLHESGGLVEPGLFCVDSGAALVCPSHPTVPGSVRKCCGEAAAWSESKGSCVSWSQGALNLSGPVVAGFPPCHGPQMGYVVSPLPDHLPATADYCVEYVLDQGPSLVTCDVPATDHQLRFSLYPAGLLVSCVFLAATLAAGCLLPASHHAIHWRCQTCHVACLLAGYLLLAIVQLGGHDAPPLLCSTLGVVRAEGLEASTSRIKGIQTPPDESPSSPTHPVGPSNPPVKREGRRPPARQGGRQREQGAQPGQTTRARWSRCKLANAFVVLSSTAEDGEIEVRISGDSNLNLPVLGSLAQHYINTLANYATKAGFLLIRSKEVKLWHSPQMSRLSSDDSTAEEELLILAAVLDE</sequence>
<feature type="signal peptide" evidence="3">
    <location>
        <begin position="1"/>
        <end position="15"/>
    </location>
</feature>
<reference evidence="4" key="1">
    <citation type="submission" date="2020-11" db="EMBL/GenBank/DDBJ databases">
        <authorList>
            <person name="Tran Van P."/>
        </authorList>
    </citation>
    <scope>NUCLEOTIDE SEQUENCE</scope>
</reference>
<organism evidence="4">
    <name type="scientific">Timema californicum</name>
    <name type="common">California timema</name>
    <name type="synonym">Walking stick</name>
    <dbReference type="NCBI Taxonomy" id="61474"/>
    <lineage>
        <taxon>Eukaryota</taxon>
        <taxon>Metazoa</taxon>
        <taxon>Ecdysozoa</taxon>
        <taxon>Arthropoda</taxon>
        <taxon>Hexapoda</taxon>
        <taxon>Insecta</taxon>
        <taxon>Pterygota</taxon>
        <taxon>Neoptera</taxon>
        <taxon>Polyneoptera</taxon>
        <taxon>Phasmatodea</taxon>
        <taxon>Timematodea</taxon>
        <taxon>Timematoidea</taxon>
        <taxon>Timematidae</taxon>
        <taxon>Timema</taxon>
    </lineage>
</organism>
<evidence type="ECO:0000313" key="4">
    <source>
        <dbReference type="EMBL" id="CAD7567476.1"/>
    </source>
</evidence>